<reference evidence="3 4" key="1">
    <citation type="submission" date="2019-02" db="EMBL/GenBank/DDBJ databases">
        <title>Deep-cultivation of Planctomycetes and their phenomic and genomic characterization uncovers novel biology.</title>
        <authorList>
            <person name="Wiegand S."/>
            <person name="Jogler M."/>
            <person name="Boedeker C."/>
            <person name="Pinto D."/>
            <person name="Vollmers J."/>
            <person name="Rivas-Marin E."/>
            <person name="Kohn T."/>
            <person name="Peeters S.H."/>
            <person name="Heuer A."/>
            <person name="Rast P."/>
            <person name="Oberbeckmann S."/>
            <person name="Bunk B."/>
            <person name="Jeske O."/>
            <person name="Meyerdierks A."/>
            <person name="Storesund J.E."/>
            <person name="Kallscheuer N."/>
            <person name="Luecker S."/>
            <person name="Lage O.M."/>
            <person name="Pohl T."/>
            <person name="Merkel B.J."/>
            <person name="Hornburger P."/>
            <person name="Mueller R.-W."/>
            <person name="Bruemmer F."/>
            <person name="Labrenz M."/>
            <person name="Spormann A.M."/>
            <person name="Op Den Camp H."/>
            <person name="Overmann J."/>
            <person name="Amann R."/>
            <person name="Jetten M.S.M."/>
            <person name="Mascher T."/>
            <person name="Medema M.H."/>
            <person name="Devos D.P."/>
            <person name="Kaster A.-K."/>
            <person name="Ovreas L."/>
            <person name="Rohde M."/>
            <person name="Galperin M.Y."/>
            <person name="Jogler C."/>
        </authorList>
    </citation>
    <scope>NUCLEOTIDE SEQUENCE [LARGE SCALE GENOMIC DNA]</scope>
    <source>
        <strain evidence="3 4">CA13</strain>
    </source>
</reference>
<feature type="region of interest" description="Disordered" evidence="1">
    <location>
        <begin position="412"/>
        <end position="450"/>
    </location>
</feature>
<proteinExistence type="predicted"/>
<accession>A0A5C5Z5W2</accession>
<name>A0A5C5Z5W2_9BACT</name>
<dbReference type="RefSeq" id="WP_146399517.1">
    <property type="nucleotide sequence ID" value="NZ_SJPJ01000001.1"/>
</dbReference>
<organism evidence="3 4">
    <name type="scientific">Novipirellula herctigrandis</name>
    <dbReference type="NCBI Taxonomy" id="2527986"/>
    <lineage>
        <taxon>Bacteria</taxon>
        <taxon>Pseudomonadati</taxon>
        <taxon>Planctomycetota</taxon>
        <taxon>Planctomycetia</taxon>
        <taxon>Pirellulales</taxon>
        <taxon>Pirellulaceae</taxon>
        <taxon>Novipirellula</taxon>
    </lineage>
</organism>
<evidence type="ECO:0000256" key="1">
    <source>
        <dbReference type="SAM" id="MobiDB-lite"/>
    </source>
</evidence>
<comment type="caution">
    <text evidence="3">The sequence shown here is derived from an EMBL/GenBank/DDBJ whole genome shotgun (WGS) entry which is preliminary data.</text>
</comment>
<feature type="domain" description="Uroporphyrinogen decarboxylase (URO-D)" evidence="2">
    <location>
        <begin position="191"/>
        <end position="407"/>
    </location>
</feature>
<dbReference type="OrthoDB" id="1674563at2"/>
<dbReference type="Gene3D" id="3.20.20.210">
    <property type="match status" value="1"/>
</dbReference>
<dbReference type="PANTHER" id="PTHR47099">
    <property type="entry name" value="METHYLCOBAMIDE:COM METHYLTRANSFERASE MTBA"/>
    <property type="match status" value="1"/>
</dbReference>
<dbReference type="InterPro" id="IPR052024">
    <property type="entry name" value="Methanogen_methyltrans"/>
</dbReference>
<evidence type="ECO:0000313" key="3">
    <source>
        <dbReference type="EMBL" id="TWT82789.1"/>
    </source>
</evidence>
<evidence type="ECO:0000259" key="2">
    <source>
        <dbReference type="Pfam" id="PF01208"/>
    </source>
</evidence>
<dbReference type="Proteomes" id="UP000315010">
    <property type="component" value="Unassembled WGS sequence"/>
</dbReference>
<gene>
    <name evidence="3" type="ORF">CA13_42520</name>
</gene>
<dbReference type="Pfam" id="PF01208">
    <property type="entry name" value="URO-D"/>
    <property type="match status" value="1"/>
</dbReference>
<protein>
    <submittedName>
        <fullName evidence="3">Uroporphyrinogen decarboxylase (URO-D)</fullName>
    </submittedName>
</protein>
<evidence type="ECO:0000313" key="4">
    <source>
        <dbReference type="Proteomes" id="UP000315010"/>
    </source>
</evidence>
<dbReference type="GO" id="GO:0006779">
    <property type="term" value="P:porphyrin-containing compound biosynthetic process"/>
    <property type="evidence" value="ECO:0007669"/>
    <property type="project" value="InterPro"/>
</dbReference>
<dbReference type="SUPFAM" id="SSF51726">
    <property type="entry name" value="UROD/MetE-like"/>
    <property type="match status" value="1"/>
</dbReference>
<dbReference type="InterPro" id="IPR000257">
    <property type="entry name" value="Uroporphyrinogen_deCOase"/>
</dbReference>
<dbReference type="AlphaFoldDB" id="A0A5C5Z5W2"/>
<keyword evidence="4" id="KW-1185">Reference proteome</keyword>
<dbReference type="EMBL" id="SJPJ01000001">
    <property type="protein sequence ID" value="TWT82789.1"/>
    <property type="molecule type" value="Genomic_DNA"/>
</dbReference>
<dbReference type="GO" id="GO:0004853">
    <property type="term" value="F:uroporphyrinogen decarboxylase activity"/>
    <property type="evidence" value="ECO:0007669"/>
    <property type="project" value="InterPro"/>
</dbReference>
<sequence length="493" mass="54882">MNHLDSCRLSQDSEPDSKARLYDQRFARYTTAMRNEMPDRVPIRPFVAEFTGVYAGYTCQDLTHSYENAFDAACQCAAGFDWDAVVANMVYVWTGLAQSIGLKYYAIPGIDIPAETGFQYREPKQEDAFMKADEYDALIEDPTGFLYNVWLPRVADQITPIGQASTTDNNLAMVKTGMAMMQYFNAFGPQVDRLRAECGTVSAIAGILKAPMDILADKLRGYLGLVDDLFERPEKVLAACEALAPHLAHVAKMTGDPSRNVPVTIWMHRGGVPFVSPKIFKEIYWATLKPIIQDLWSEGLQTLFYAEGNWDFHLESFAELPDRSIVYHVDQGDIFKTRDVLGDKFCLSGGVANTLLSMGTPEEIRGRCKEIIDGVAKEGGYIMDASAIVQNDATVDRMRILTEATLEYGVYSRGHSTPPATSGGPKPLPEDAKPGTFLSPPPKGKLQPGECYPWEKKRAEIGEIQGDEAICRKTWQDIDALGNMFIWQLLLSF</sequence>
<dbReference type="InterPro" id="IPR038071">
    <property type="entry name" value="UROD/MetE-like_sf"/>
</dbReference>
<dbReference type="PANTHER" id="PTHR47099:SF1">
    <property type="entry name" value="METHYLCOBAMIDE:COM METHYLTRANSFERASE MTBA"/>
    <property type="match status" value="1"/>
</dbReference>